<evidence type="ECO:0000256" key="1">
    <source>
        <dbReference type="SAM" id="Phobius"/>
    </source>
</evidence>
<evidence type="ECO:0000313" key="2">
    <source>
        <dbReference type="EMBL" id="QDF18703.1"/>
    </source>
</evidence>
<accession>A0A4Y6EJ09</accession>
<proteinExistence type="predicted"/>
<keyword evidence="1" id="KW-0812">Transmembrane</keyword>
<name>A0A4Y6EJ09_9CAUD</name>
<organism evidence="2 3">
    <name type="scientific">Gordonia phage Pupper</name>
    <dbReference type="NCBI Taxonomy" id="2571249"/>
    <lineage>
        <taxon>Viruses</taxon>
        <taxon>Duplodnaviria</taxon>
        <taxon>Heunggongvirae</taxon>
        <taxon>Uroviricota</taxon>
        <taxon>Caudoviricetes</taxon>
        <taxon>Puppervirus</taxon>
        <taxon>Puppervirus Pupper</taxon>
    </lineage>
</organism>
<dbReference type="EMBL" id="MK977695">
    <property type="protein sequence ID" value="QDF18703.1"/>
    <property type="molecule type" value="Genomic_DNA"/>
</dbReference>
<dbReference type="Proteomes" id="UP000318375">
    <property type="component" value="Segment"/>
</dbReference>
<sequence>MSDDDHREEAKAILLIGAVVSVVAVLVAIVMLGLSGAISAVTG</sequence>
<keyword evidence="3" id="KW-1185">Reference proteome</keyword>
<protein>
    <submittedName>
        <fullName evidence="2">Uncharacterized protein</fullName>
    </submittedName>
</protein>
<evidence type="ECO:0000313" key="3">
    <source>
        <dbReference type="Proteomes" id="UP000318375"/>
    </source>
</evidence>
<dbReference type="GeneID" id="64766236"/>
<reference evidence="2 3" key="1">
    <citation type="submission" date="2019-05" db="EMBL/GenBank/DDBJ databases">
        <authorList>
            <person name="Pope W.H."/>
            <person name="Garlena R.A."/>
            <person name="Russell D.A."/>
            <person name="Jacobs-Sera D."/>
            <person name="Hatfull G.F."/>
        </authorList>
    </citation>
    <scope>NUCLEOTIDE SEQUENCE [LARGE SCALE GENOMIC DNA]</scope>
</reference>
<keyword evidence="1" id="KW-0472">Membrane</keyword>
<dbReference type="RefSeq" id="YP_010059005.1">
    <property type="nucleotide sequence ID" value="NC_054723.1"/>
</dbReference>
<feature type="transmembrane region" description="Helical" evidence="1">
    <location>
        <begin position="12"/>
        <end position="38"/>
    </location>
</feature>
<keyword evidence="1" id="KW-1133">Transmembrane helix</keyword>
<dbReference type="KEGG" id="vg:64766236"/>
<gene>
    <name evidence="2" type="primary">217</name>
    <name evidence="2" type="ORF">SEA_PUPPER_217</name>
</gene>